<evidence type="ECO:0000313" key="1">
    <source>
        <dbReference type="EMBL" id="JAD32862.1"/>
    </source>
</evidence>
<dbReference type="AlphaFoldDB" id="A0A0A8ZDA6"/>
<organism evidence="1">
    <name type="scientific">Arundo donax</name>
    <name type="common">Giant reed</name>
    <name type="synonym">Donax arundinaceus</name>
    <dbReference type="NCBI Taxonomy" id="35708"/>
    <lineage>
        <taxon>Eukaryota</taxon>
        <taxon>Viridiplantae</taxon>
        <taxon>Streptophyta</taxon>
        <taxon>Embryophyta</taxon>
        <taxon>Tracheophyta</taxon>
        <taxon>Spermatophyta</taxon>
        <taxon>Magnoliopsida</taxon>
        <taxon>Liliopsida</taxon>
        <taxon>Poales</taxon>
        <taxon>Poaceae</taxon>
        <taxon>PACMAD clade</taxon>
        <taxon>Arundinoideae</taxon>
        <taxon>Arundineae</taxon>
        <taxon>Arundo</taxon>
    </lineage>
</organism>
<sequence>MQKRKNDLGLQLLVAGSASATCIFHMLFDTHASSQ</sequence>
<accession>A0A0A8ZDA6</accession>
<name>A0A0A8ZDA6_ARUDO</name>
<protein>
    <submittedName>
        <fullName evidence="1">Uncharacterized protein</fullName>
    </submittedName>
</protein>
<proteinExistence type="predicted"/>
<reference evidence="1" key="1">
    <citation type="submission" date="2014-09" db="EMBL/GenBank/DDBJ databases">
        <authorList>
            <person name="Magalhaes I.L.F."/>
            <person name="Oliveira U."/>
            <person name="Santos F.R."/>
            <person name="Vidigal T.H.D.A."/>
            <person name="Brescovit A.D."/>
            <person name="Santos A.J."/>
        </authorList>
    </citation>
    <scope>NUCLEOTIDE SEQUENCE</scope>
    <source>
        <tissue evidence="1">Shoot tissue taken approximately 20 cm above the soil surface</tissue>
    </source>
</reference>
<dbReference type="EMBL" id="GBRH01265033">
    <property type="protein sequence ID" value="JAD32862.1"/>
    <property type="molecule type" value="Transcribed_RNA"/>
</dbReference>
<reference evidence="1" key="2">
    <citation type="journal article" date="2015" name="Data Brief">
        <title>Shoot transcriptome of the giant reed, Arundo donax.</title>
        <authorList>
            <person name="Barrero R.A."/>
            <person name="Guerrero F.D."/>
            <person name="Moolhuijzen P."/>
            <person name="Goolsby J.A."/>
            <person name="Tidwell J."/>
            <person name="Bellgard S.E."/>
            <person name="Bellgard M.I."/>
        </authorList>
    </citation>
    <scope>NUCLEOTIDE SEQUENCE</scope>
    <source>
        <tissue evidence="1">Shoot tissue taken approximately 20 cm above the soil surface</tissue>
    </source>
</reference>